<dbReference type="Proteomes" id="UP000799776">
    <property type="component" value="Unassembled WGS sequence"/>
</dbReference>
<proteinExistence type="predicted"/>
<feature type="region of interest" description="Disordered" evidence="1">
    <location>
        <begin position="16"/>
        <end position="46"/>
    </location>
</feature>
<accession>A0A9P4LVN5</accession>
<evidence type="ECO:0000256" key="1">
    <source>
        <dbReference type="SAM" id="MobiDB-lite"/>
    </source>
</evidence>
<reference evidence="2" key="1">
    <citation type="journal article" date="2020" name="Stud. Mycol.">
        <title>101 Dothideomycetes genomes: a test case for predicting lifestyles and emergence of pathogens.</title>
        <authorList>
            <person name="Haridas S."/>
            <person name="Albert R."/>
            <person name="Binder M."/>
            <person name="Bloem J."/>
            <person name="Labutti K."/>
            <person name="Salamov A."/>
            <person name="Andreopoulos B."/>
            <person name="Baker S."/>
            <person name="Barry K."/>
            <person name="Bills G."/>
            <person name="Bluhm B."/>
            <person name="Cannon C."/>
            <person name="Castanera R."/>
            <person name="Culley D."/>
            <person name="Daum C."/>
            <person name="Ezra D."/>
            <person name="Gonzalez J."/>
            <person name="Henrissat B."/>
            <person name="Kuo A."/>
            <person name="Liang C."/>
            <person name="Lipzen A."/>
            <person name="Lutzoni F."/>
            <person name="Magnuson J."/>
            <person name="Mondo S."/>
            <person name="Nolan M."/>
            <person name="Ohm R."/>
            <person name="Pangilinan J."/>
            <person name="Park H.-J."/>
            <person name="Ramirez L."/>
            <person name="Alfaro M."/>
            <person name="Sun H."/>
            <person name="Tritt A."/>
            <person name="Yoshinaga Y."/>
            <person name="Zwiers L.-H."/>
            <person name="Turgeon B."/>
            <person name="Goodwin S."/>
            <person name="Spatafora J."/>
            <person name="Crous P."/>
            <person name="Grigoriev I."/>
        </authorList>
    </citation>
    <scope>NUCLEOTIDE SEQUENCE</scope>
    <source>
        <strain evidence="2">CBS 121410</strain>
    </source>
</reference>
<dbReference type="AlphaFoldDB" id="A0A9P4LVN5"/>
<name>A0A9P4LVN5_9PEZI</name>
<protein>
    <submittedName>
        <fullName evidence="2">Uncharacterized protein</fullName>
    </submittedName>
</protein>
<evidence type="ECO:0000313" key="3">
    <source>
        <dbReference type="Proteomes" id="UP000799776"/>
    </source>
</evidence>
<keyword evidence="3" id="KW-1185">Reference proteome</keyword>
<feature type="compositionally biased region" description="Basic and acidic residues" evidence="1">
    <location>
        <begin position="23"/>
        <end position="39"/>
    </location>
</feature>
<organism evidence="2 3">
    <name type="scientific">Saccharata proteae CBS 121410</name>
    <dbReference type="NCBI Taxonomy" id="1314787"/>
    <lineage>
        <taxon>Eukaryota</taxon>
        <taxon>Fungi</taxon>
        <taxon>Dikarya</taxon>
        <taxon>Ascomycota</taxon>
        <taxon>Pezizomycotina</taxon>
        <taxon>Dothideomycetes</taxon>
        <taxon>Dothideomycetes incertae sedis</taxon>
        <taxon>Botryosphaeriales</taxon>
        <taxon>Saccharataceae</taxon>
        <taxon>Saccharata</taxon>
    </lineage>
</organism>
<sequence>MPSSPSCSLSVSVALHPCSSGSSEREAGSGKEEGQETKTRAGHGIHETACYLTTMMEETRLRRGDSGADDARRTLGAFCAFSSLSIGPATHVGSWKLLSRPPGLVP</sequence>
<dbReference type="EMBL" id="ML978726">
    <property type="protein sequence ID" value="KAF2086132.1"/>
    <property type="molecule type" value="Genomic_DNA"/>
</dbReference>
<comment type="caution">
    <text evidence="2">The sequence shown here is derived from an EMBL/GenBank/DDBJ whole genome shotgun (WGS) entry which is preliminary data.</text>
</comment>
<evidence type="ECO:0000313" key="2">
    <source>
        <dbReference type="EMBL" id="KAF2086132.1"/>
    </source>
</evidence>
<gene>
    <name evidence="2" type="ORF">K490DRAFT_58116</name>
</gene>